<dbReference type="AlphaFoldDB" id="A0A941EF05"/>
<dbReference type="InterPro" id="IPR000073">
    <property type="entry name" value="AB_hydrolase_1"/>
</dbReference>
<dbReference type="GO" id="GO:0006508">
    <property type="term" value="P:proteolysis"/>
    <property type="evidence" value="ECO:0007669"/>
    <property type="project" value="InterPro"/>
</dbReference>
<dbReference type="PRINTS" id="PR00793">
    <property type="entry name" value="PROAMNOPTASE"/>
</dbReference>
<dbReference type="InterPro" id="IPR050228">
    <property type="entry name" value="Carboxylesterase_BioH"/>
</dbReference>
<dbReference type="Proteomes" id="UP000676325">
    <property type="component" value="Unassembled WGS sequence"/>
</dbReference>
<reference evidence="4" key="1">
    <citation type="submission" date="2021-04" db="EMBL/GenBank/DDBJ databases">
        <title>Genome based classification of Actinospica acidithermotolerans sp. nov., an actinobacterium isolated from an Indonesian hot spring.</title>
        <authorList>
            <person name="Kusuma A.B."/>
            <person name="Putra K.E."/>
            <person name="Nafisah S."/>
            <person name="Loh J."/>
            <person name="Nouioui I."/>
            <person name="Goodfellow M."/>
        </authorList>
    </citation>
    <scope>NUCLEOTIDE SEQUENCE</scope>
    <source>
        <strain evidence="4">MGRD01-02</strain>
    </source>
</reference>
<dbReference type="InterPro" id="IPR002410">
    <property type="entry name" value="Peptidase_S33"/>
</dbReference>
<dbReference type="Pfam" id="PF00561">
    <property type="entry name" value="Abhydrolase_1"/>
    <property type="match status" value="1"/>
</dbReference>
<dbReference type="EMBL" id="JAGSOH010000088">
    <property type="protein sequence ID" value="MBR7829493.1"/>
    <property type="molecule type" value="Genomic_DNA"/>
</dbReference>
<dbReference type="InterPro" id="IPR029058">
    <property type="entry name" value="AB_hydrolase_fold"/>
</dbReference>
<dbReference type="SUPFAM" id="SSF53474">
    <property type="entry name" value="alpha/beta-Hydrolases"/>
    <property type="match status" value="1"/>
</dbReference>
<evidence type="ECO:0000256" key="1">
    <source>
        <dbReference type="ARBA" id="ARBA00010088"/>
    </source>
</evidence>
<sequence length="296" mass="32637">MGEQIEFVTADDGCRLWSVRSGTEAPGRHGFVLCHGGPGFWDTLGPIARMVEDHGPVVRWDQRGGGRSEWQEPYTVARFLADLDQVREHHGFNTVTVLGHSWGATVALRYALADEYRPRVRGLVYVAGIGYGRGTWMPEFAAAKKAASAPYAAEMAELEALESRTPEQDRRLWQLSLAGEFPNRASALELAATQVNEVFAENETVHASLRHVADADDVAELEERIRGLEVPTLIVDGMADLRPRHAVDPLAAALPRVTRVRIAGAGHFPWLDAPEVFEDALSGWLIDPVWWSPSSP</sequence>
<feature type="domain" description="AB hydrolase-1" evidence="3">
    <location>
        <begin position="31"/>
        <end position="273"/>
    </location>
</feature>
<keyword evidence="5" id="KW-1185">Reference proteome</keyword>
<evidence type="ECO:0000313" key="4">
    <source>
        <dbReference type="EMBL" id="MBR7829493.1"/>
    </source>
</evidence>
<accession>A0A941EF05</accession>
<dbReference type="RefSeq" id="WP_212520627.1">
    <property type="nucleotide sequence ID" value="NZ_JAGSOH010000088.1"/>
</dbReference>
<organism evidence="4 5">
    <name type="scientific">Actinospica acidithermotolerans</name>
    <dbReference type="NCBI Taxonomy" id="2828514"/>
    <lineage>
        <taxon>Bacteria</taxon>
        <taxon>Bacillati</taxon>
        <taxon>Actinomycetota</taxon>
        <taxon>Actinomycetes</taxon>
        <taxon>Catenulisporales</taxon>
        <taxon>Actinospicaceae</taxon>
        <taxon>Actinospica</taxon>
    </lineage>
</organism>
<protein>
    <submittedName>
        <fullName evidence="4">Alpha/beta hydrolase</fullName>
    </submittedName>
</protein>
<comment type="similarity">
    <text evidence="1">Belongs to the peptidase S33 family.</text>
</comment>
<gene>
    <name evidence="4" type="ORF">KDK95_24520</name>
</gene>
<dbReference type="GO" id="GO:0004177">
    <property type="term" value="F:aminopeptidase activity"/>
    <property type="evidence" value="ECO:0007669"/>
    <property type="project" value="UniProtKB-EC"/>
</dbReference>
<evidence type="ECO:0000259" key="3">
    <source>
        <dbReference type="Pfam" id="PF00561"/>
    </source>
</evidence>
<comment type="caution">
    <text evidence="4">The sequence shown here is derived from an EMBL/GenBank/DDBJ whole genome shotgun (WGS) entry which is preliminary data.</text>
</comment>
<dbReference type="PANTHER" id="PTHR43194">
    <property type="entry name" value="HYDROLASE ALPHA/BETA FOLD FAMILY"/>
    <property type="match status" value="1"/>
</dbReference>
<evidence type="ECO:0000313" key="5">
    <source>
        <dbReference type="Proteomes" id="UP000676325"/>
    </source>
</evidence>
<dbReference type="PANTHER" id="PTHR43194:SF5">
    <property type="entry name" value="PIMELOYL-[ACYL-CARRIER PROTEIN] METHYL ESTER ESTERASE"/>
    <property type="match status" value="1"/>
</dbReference>
<dbReference type="Gene3D" id="3.40.50.1820">
    <property type="entry name" value="alpha/beta hydrolase"/>
    <property type="match status" value="1"/>
</dbReference>
<proteinExistence type="inferred from homology"/>
<name>A0A941EF05_9ACTN</name>
<keyword evidence="2 4" id="KW-0378">Hydrolase</keyword>
<evidence type="ECO:0000256" key="2">
    <source>
        <dbReference type="ARBA" id="ARBA00022801"/>
    </source>
</evidence>